<dbReference type="PROSITE" id="PS00595">
    <property type="entry name" value="AA_TRANSFER_CLASS_5"/>
    <property type="match status" value="1"/>
</dbReference>
<evidence type="ECO:0000313" key="10">
    <source>
        <dbReference type="Proteomes" id="UP000063781"/>
    </source>
</evidence>
<sequence>MDDLRQKFPLLVNHPELIYFDNAATTLKPQPVIDAVMNYYVNLSSNIHRGDYKTAVEATRHYDAVRQKVADLIHCDPDCVVYTTGTSESLNLIAQGYGMTHLVKDDVILISEVEHASNVLPWFNVAKKCECTIAYVPLNDDLSFDLDALDQIMQTKPVKIVSLAHISNVLGYVNDIDEIARIVHRNHGILVIDGAQSVGHIPVDVTKSDVDFLVFSSHKMTGPTGVGILYGKKHLLDATEPLFYGGDSNARYYKDGSYTVKDVPLKFETGTPNIEGIIGFGEAVSFIQSLDLEVLMKHVIEMQHYIMDELSKMDHVTVYNPISNTGIVMFNIEGIFPQDVAAYLGHHNICVRAGSHCSKLTCGIFETDSSVRASLYFYNTMDEARKFLEVIQSISLEAVVSLYV</sequence>
<dbReference type="STRING" id="1514105.AOC36_05895"/>
<name>A0A0X8H030_9FIRM</name>
<organism evidence="9 10">
    <name type="scientific">Erysipelothrix larvae</name>
    <dbReference type="NCBI Taxonomy" id="1514105"/>
    <lineage>
        <taxon>Bacteria</taxon>
        <taxon>Bacillati</taxon>
        <taxon>Bacillota</taxon>
        <taxon>Erysipelotrichia</taxon>
        <taxon>Erysipelotrichales</taxon>
        <taxon>Erysipelotrichaceae</taxon>
        <taxon>Erysipelothrix</taxon>
    </lineage>
</organism>
<dbReference type="SUPFAM" id="SSF53383">
    <property type="entry name" value="PLP-dependent transferases"/>
    <property type="match status" value="1"/>
</dbReference>
<keyword evidence="10" id="KW-1185">Reference proteome</keyword>
<dbReference type="InterPro" id="IPR015421">
    <property type="entry name" value="PyrdxlP-dep_Trfase_major"/>
</dbReference>
<evidence type="ECO:0000256" key="6">
    <source>
        <dbReference type="ARBA" id="ARBA00050776"/>
    </source>
</evidence>
<evidence type="ECO:0000256" key="1">
    <source>
        <dbReference type="ARBA" id="ARBA00001933"/>
    </source>
</evidence>
<keyword evidence="5" id="KW-0663">Pyridoxal phosphate</keyword>
<evidence type="ECO:0000256" key="7">
    <source>
        <dbReference type="RuleBase" id="RU004504"/>
    </source>
</evidence>
<dbReference type="GO" id="GO:0006534">
    <property type="term" value="P:cysteine metabolic process"/>
    <property type="evidence" value="ECO:0007669"/>
    <property type="project" value="InterPro"/>
</dbReference>
<evidence type="ECO:0000256" key="5">
    <source>
        <dbReference type="ARBA" id="ARBA00022898"/>
    </source>
</evidence>
<evidence type="ECO:0000313" key="9">
    <source>
        <dbReference type="EMBL" id="AMC93529.1"/>
    </source>
</evidence>
<evidence type="ECO:0000256" key="2">
    <source>
        <dbReference type="ARBA" id="ARBA00010447"/>
    </source>
</evidence>
<proteinExistence type="inferred from homology"/>
<reference evidence="9 10" key="1">
    <citation type="submission" date="2015-10" db="EMBL/GenBank/DDBJ databases">
        <title>Erysipelothrix larvae sp. LV19 isolated from the larval gut of the rhinoceros beetle, Trypoxylus dichotomus.</title>
        <authorList>
            <person name="Lim S."/>
            <person name="Kim B.-C."/>
        </authorList>
    </citation>
    <scope>NUCLEOTIDE SEQUENCE [LARGE SCALE GENOMIC DNA]</scope>
    <source>
        <strain evidence="9 10">LV19</strain>
    </source>
</reference>
<dbReference type="GO" id="GO:0030170">
    <property type="term" value="F:pyridoxal phosphate binding"/>
    <property type="evidence" value="ECO:0007669"/>
    <property type="project" value="InterPro"/>
</dbReference>
<dbReference type="EMBL" id="CP013213">
    <property type="protein sequence ID" value="AMC93529.1"/>
    <property type="molecule type" value="Genomic_DNA"/>
</dbReference>
<comment type="cofactor">
    <cofactor evidence="1 7">
        <name>pyridoxal 5'-phosphate</name>
        <dbReference type="ChEBI" id="CHEBI:597326"/>
    </cofactor>
</comment>
<comment type="catalytic activity">
    <reaction evidence="6">
        <text>(sulfur carrier)-H + L-cysteine = (sulfur carrier)-SH + L-alanine</text>
        <dbReference type="Rhea" id="RHEA:43892"/>
        <dbReference type="Rhea" id="RHEA-COMP:14737"/>
        <dbReference type="Rhea" id="RHEA-COMP:14739"/>
        <dbReference type="ChEBI" id="CHEBI:29917"/>
        <dbReference type="ChEBI" id="CHEBI:35235"/>
        <dbReference type="ChEBI" id="CHEBI:57972"/>
        <dbReference type="ChEBI" id="CHEBI:64428"/>
        <dbReference type="EC" id="2.8.1.7"/>
    </reaction>
</comment>
<evidence type="ECO:0000256" key="3">
    <source>
        <dbReference type="ARBA" id="ARBA00012239"/>
    </source>
</evidence>
<dbReference type="Proteomes" id="UP000063781">
    <property type="component" value="Chromosome"/>
</dbReference>
<dbReference type="InterPro" id="IPR020578">
    <property type="entry name" value="Aminotrans_V_PyrdxlP_BS"/>
</dbReference>
<dbReference type="InterPro" id="IPR015422">
    <property type="entry name" value="PyrdxlP-dep_Trfase_small"/>
</dbReference>
<dbReference type="EC" id="2.8.1.7" evidence="3"/>
<dbReference type="GO" id="GO:0031071">
    <property type="term" value="F:cysteine desulfurase activity"/>
    <property type="evidence" value="ECO:0007669"/>
    <property type="project" value="UniProtKB-EC"/>
</dbReference>
<evidence type="ECO:0000256" key="4">
    <source>
        <dbReference type="ARBA" id="ARBA00022679"/>
    </source>
</evidence>
<dbReference type="PANTHER" id="PTHR43586:SF8">
    <property type="entry name" value="CYSTEINE DESULFURASE 1, CHLOROPLASTIC"/>
    <property type="match status" value="1"/>
</dbReference>
<dbReference type="Gene3D" id="3.40.640.10">
    <property type="entry name" value="Type I PLP-dependent aspartate aminotransferase-like (Major domain)"/>
    <property type="match status" value="1"/>
</dbReference>
<accession>A0A0X8H030</accession>
<dbReference type="Pfam" id="PF00266">
    <property type="entry name" value="Aminotran_5"/>
    <property type="match status" value="1"/>
</dbReference>
<dbReference type="CDD" id="cd06453">
    <property type="entry name" value="SufS_like"/>
    <property type="match status" value="1"/>
</dbReference>
<dbReference type="PANTHER" id="PTHR43586">
    <property type="entry name" value="CYSTEINE DESULFURASE"/>
    <property type="match status" value="1"/>
</dbReference>
<dbReference type="OrthoDB" id="9804366at2"/>
<dbReference type="InterPro" id="IPR000192">
    <property type="entry name" value="Aminotrans_V_dom"/>
</dbReference>
<evidence type="ECO:0000259" key="8">
    <source>
        <dbReference type="Pfam" id="PF00266"/>
    </source>
</evidence>
<gene>
    <name evidence="9" type="ORF">AOC36_05895</name>
</gene>
<dbReference type="RefSeq" id="WP_067632393.1">
    <property type="nucleotide sequence ID" value="NZ_CP013213.1"/>
</dbReference>
<protein>
    <recommendedName>
        <fullName evidence="3">cysteine desulfurase</fullName>
        <ecNumber evidence="3">2.8.1.7</ecNumber>
    </recommendedName>
</protein>
<comment type="similarity">
    <text evidence="2">Belongs to the class-V pyridoxal-phosphate-dependent aminotransferase family. Csd subfamily.</text>
</comment>
<dbReference type="AlphaFoldDB" id="A0A0X8H030"/>
<dbReference type="InterPro" id="IPR015424">
    <property type="entry name" value="PyrdxlP-dep_Trfase"/>
</dbReference>
<keyword evidence="4" id="KW-0808">Transferase</keyword>
<feature type="domain" description="Aminotransferase class V" evidence="8">
    <location>
        <begin position="18"/>
        <end position="386"/>
    </location>
</feature>
<dbReference type="Gene3D" id="3.90.1150.10">
    <property type="entry name" value="Aspartate Aminotransferase, domain 1"/>
    <property type="match status" value="1"/>
</dbReference>
<dbReference type="KEGG" id="erl:AOC36_05895"/>
<dbReference type="InterPro" id="IPR010970">
    <property type="entry name" value="Cys_dSase_SufS"/>
</dbReference>